<dbReference type="RefSeq" id="XP_016227167.1">
    <property type="nucleotide sequence ID" value="XM_016367649.1"/>
</dbReference>
<name>A0A0D2A9G5_EXOME</name>
<evidence type="ECO:0000313" key="2">
    <source>
        <dbReference type="Proteomes" id="UP000054302"/>
    </source>
</evidence>
<keyword evidence="2" id="KW-1185">Reference proteome</keyword>
<evidence type="ECO:0000313" key="1">
    <source>
        <dbReference type="EMBL" id="KIV95593.1"/>
    </source>
</evidence>
<dbReference type="Proteomes" id="UP000054302">
    <property type="component" value="Unassembled WGS sequence"/>
</dbReference>
<dbReference type="HOGENOM" id="CLU_1992646_0_0_1"/>
<dbReference type="VEuPathDB" id="FungiDB:PV10_03224"/>
<proteinExistence type="predicted"/>
<dbReference type="GeneID" id="27321069"/>
<accession>A0A0D2A9G5</accession>
<dbReference type="AlphaFoldDB" id="A0A0D2A9G5"/>
<organism evidence="1 2">
    <name type="scientific">Exophiala mesophila</name>
    <name type="common">Black yeast-like fungus</name>
    <dbReference type="NCBI Taxonomy" id="212818"/>
    <lineage>
        <taxon>Eukaryota</taxon>
        <taxon>Fungi</taxon>
        <taxon>Dikarya</taxon>
        <taxon>Ascomycota</taxon>
        <taxon>Pezizomycotina</taxon>
        <taxon>Eurotiomycetes</taxon>
        <taxon>Chaetothyriomycetidae</taxon>
        <taxon>Chaetothyriales</taxon>
        <taxon>Herpotrichiellaceae</taxon>
        <taxon>Exophiala</taxon>
    </lineage>
</organism>
<gene>
    <name evidence="1" type="ORF">PV10_03224</name>
</gene>
<dbReference type="EMBL" id="KN847521">
    <property type="protein sequence ID" value="KIV95593.1"/>
    <property type="molecule type" value="Genomic_DNA"/>
</dbReference>
<sequence length="125" mass="14820">MDKDVCGIFRTPSIPQPTWVLRPFEQMCDVHVDQSLGATCLHMYEKSKKRERKKEKRLHNPPAKIKNTDWPVLHCTACWSVGRMRELSIYLFGRCTVLCIIPLDTDRQTRTHYLSRTYTYSILYR</sequence>
<protein>
    <submittedName>
        <fullName evidence="1">Uncharacterized protein</fullName>
    </submittedName>
</protein>
<reference evidence="1 2" key="1">
    <citation type="submission" date="2015-01" db="EMBL/GenBank/DDBJ databases">
        <title>The Genome Sequence of Exophiala mesophila CBS40295.</title>
        <authorList>
            <consortium name="The Broad Institute Genomics Platform"/>
            <person name="Cuomo C."/>
            <person name="de Hoog S."/>
            <person name="Gorbushina A."/>
            <person name="Stielow B."/>
            <person name="Teixiera M."/>
            <person name="Abouelleil A."/>
            <person name="Chapman S.B."/>
            <person name="Priest M."/>
            <person name="Young S.K."/>
            <person name="Wortman J."/>
            <person name="Nusbaum C."/>
            <person name="Birren B."/>
        </authorList>
    </citation>
    <scope>NUCLEOTIDE SEQUENCE [LARGE SCALE GENOMIC DNA]</scope>
    <source>
        <strain evidence="1 2">CBS 40295</strain>
    </source>
</reference>